<comment type="similarity">
    <text evidence="3">Belongs to the bacterial sugar transferase family.</text>
</comment>
<evidence type="ECO:0000256" key="9">
    <source>
        <dbReference type="SAM" id="Phobius"/>
    </source>
</evidence>
<evidence type="ECO:0000256" key="5">
    <source>
        <dbReference type="ARBA" id="ARBA00022679"/>
    </source>
</evidence>
<keyword evidence="5" id="KW-0808">Transferase</keyword>
<dbReference type="GO" id="GO:0005886">
    <property type="term" value="C:plasma membrane"/>
    <property type="evidence" value="ECO:0007669"/>
    <property type="project" value="UniProtKB-SubCell"/>
</dbReference>
<evidence type="ECO:0000256" key="4">
    <source>
        <dbReference type="ARBA" id="ARBA00022475"/>
    </source>
</evidence>
<organism evidence="11 12">
    <name type="scientific">candidate division WOR-3 bacterium JGI_Cruoil_03_51_56</name>
    <dbReference type="NCBI Taxonomy" id="1973747"/>
    <lineage>
        <taxon>Bacteria</taxon>
        <taxon>Bacteria division WOR-3</taxon>
    </lineage>
</organism>
<evidence type="ECO:0000256" key="8">
    <source>
        <dbReference type="ARBA" id="ARBA00023136"/>
    </source>
</evidence>
<evidence type="ECO:0000259" key="10">
    <source>
        <dbReference type="Pfam" id="PF02397"/>
    </source>
</evidence>
<feature type="transmembrane region" description="Helical" evidence="9">
    <location>
        <begin position="117"/>
        <end position="136"/>
    </location>
</feature>
<dbReference type="NCBIfam" id="TIGR03025">
    <property type="entry name" value="EPS_sugtrans"/>
    <property type="match status" value="1"/>
</dbReference>
<dbReference type="PANTHER" id="PTHR30576:SF4">
    <property type="entry name" value="UNDECAPRENYL-PHOSPHATE GALACTOSE PHOSPHOTRANSFERASE"/>
    <property type="match status" value="1"/>
</dbReference>
<evidence type="ECO:0000256" key="7">
    <source>
        <dbReference type="ARBA" id="ARBA00022989"/>
    </source>
</evidence>
<dbReference type="AlphaFoldDB" id="A0A235BTZ0"/>
<dbReference type="EMBL" id="NOZP01000079">
    <property type="protein sequence ID" value="OYD15923.1"/>
    <property type="molecule type" value="Genomic_DNA"/>
</dbReference>
<reference evidence="11 12" key="1">
    <citation type="submission" date="2017-07" db="EMBL/GenBank/DDBJ databases">
        <title>Recovery of genomes from metagenomes via a dereplication, aggregation, and scoring strategy.</title>
        <authorList>
            <person name="Sieber C.M."/>
            <person name="Probst A.J."/>
            <person name="Sharrar A."/>
            <person name="Thomas B.C."/>
            <person name="Hess M."/>
            <person name="Tringe S.G."/>
            <person name="Banfield J.F."/>
        </authorList>
    </citation>
    <scope>NUCLEOTIDE SEQUENCE [LARGE SCALE GENOMIC DNA]</scope>
    <source>
        <strain evidence="11">JGI_Cruoil_03_51_56</strain>
    </source>
</reference>
<dbReference type="Proteomes" id="UP000215559">
    <property type="component" value="Unassembled WGS sequence"/>
</dbReference>
<feature type="transmembrane region" description="Helical" evidence="9">
    <location>
        <begin position="273"/>
        <end position="297"/>
    </location>
</feature>
<name>A0A235BTZ0_UNCW3</name>
<keyword evidence="4" id="KW-1003">Cell membrane</keyword>
<evidence type="ECO:0000256" key="6">
    <source>
        <dbReference type="ARBA" id="ARBA00022692"/>
    </source>
</evidence>
<sequence>MAPETGWFMMRSKGVLSGAILLTGDALAVAASYVLAYVIRSSVLTIVLPEAFPFMQITSKFYLLAIYLLVFAYEGLYTKRLVEWEEIRRCFRGMVVATAVVVMLPFVLRYVTLSRVIVLLAFLIGSAAVPAFRILLRRLLISLGLLRQPLVLIGSGEAAELFGRELGRHRSLGYFVSEHLHRDTSDEPIEILLGKLPGKVGNVSLVVFSDSFDSGELKQVFRYAEQRFAEVLVIPNAALLRSQAGEMEPFGSLLVMKYRNNLLRPLNTVTKRALELIVCALLLILLGPLFGLVALLVKFFSPGPVFFRQERIGRNRCLFQCLKFRTMHMDAEQRLQKLLESDAKVKTEWKKYARITGDPRVTQVGRILRRFSFDELPQLWNVLRGEMALVGPRPYMPSESGQIGDYFDTIVRVRPGMTGLWQVSGRSTLSFQERLVLDEFYIRNWSLWMDFSISLRTVWVVLSGRGAY</sequence>
<dbReference type="InterPro" id="IPR017472">
    <property type="entry name" value="Undecaprenyl-P_galact_Ptfrase"/>
</dbReference>
<dbReference type="InterPro" id="IPR017475">
    <property type="entry name" value="EPS_sugar_tfrase"/>
</dbReference>
<evidence type="ECO:0000256" key="1">
    <source>
        <dbReference type="ARBA" id="ARBA00004141"/>
    </source>
</evidence>
<keyword evidence="6 9" id="KW-0812">Transmembrane</keyword>
<dbReference type="GO" id="GO:0000271">
    <property type="term" value="P:polysaccharide biosynthetic process"/>
    <property type="evidence" value="ECO:0007669"/>
    <property type="project" value="InterPro"/>
</dbReference>
<dbReference type="Pfam" id="PF02397">
    <property type="entry name" value="Bac_transf"/>
    <property type="match status" value="1"/>
</dbReference>
<evidence type="ECO:0000256" key="3">
    <source>
        <dbReference type="ARBA" id="ARBA00006464"/>
    </source>
</evidence>
<proteinExistence type="inferred from homology"/>
<comment type="caution">
    <text evidence="11">The sequence shown here is derived from an EMBL/GenBank/DDBJ whole genome shotgun (WGS) entry which is preliminary data.</text>
</comment>
<evidence type="ECO:0000313" key="11">
    <source>
        <dbReference type="EMBL" id="OYD15923.1"/>
    </source>
</evidence>
<feature type="transmembrane region" description="Helical" evidence="9">
    <location>
        <begin position="90"/>
        <end position="111"/>
    </location>
</feature>
<dbReference type="NCBIfam" id="TIGR03022">
    <property type="entry name" value="WbaP_sugtrans"/>
    <property type="match status" value="1"/>
</dbReference>
<evidence type="ECO:0000256" key="2">
    <source>
        <dbReference type="ARBA" id="ARBA00004236"/>
    </source>
</evidence>
<feature type="domain" description="Bacterial sugar transferase" evidence="10">
    <location>
        <begin position="271"/>
        <end position="462"/>
    </location>
</feature>
<dbReference type="GO" id="GO:0016780">
    <property type="term" value="F:phosphotransferase activity, for other substituted phosphate groups"/>
    <property type="evidence" value="ECO:0007669"/>
    <property type="project" value="TreeGrafter"/>
</dbReference>
<evidence type="ECO:0000313" key="12">
    <source>
        <dbReference type="Proteomes" id="UP000215559"/>
    </source>
</evidence>
<protein>
    <recommendedName>
        <fullName evidence="10">Bacterial sugar transferase domain-containing protein</fullName>
    </recommendedName>
</protein>
<keyword evidence="7 9" id="KW-1133">Transmembrane helix</keyword>
<dbReference type="PANTHER" id="PTHR30576">
    <property type="entry name" value="COLANIC BIOSYNTHESIS UDP-GLUCOSE LIPID CARRIER TRANSFERASE"/>
    <property type="match status" value="1"/>
</dbReference>
<keyword evidence="8 9" id="KW-0472">Membrane</keyword>
<accession>A0A235BTZ0</accession>
<dbReference type="InterPro" id="IPR003362">
    <property type="entry name" value="Bact_transf"/>
</dbReference>
<gene>
    <name evidence="11" type="ORF">CH330_04150</name>
</gene>
<comment type="subcellular location">
    <subcellularLocation>
        <location evidence="2">Cell membrane</location>
    </subcellularLocation>
    <subcellularLocation>
        <location evidence="1">Membrane</location>
        <topology evidence="1">Multi-pass membrane protein</topology>
    </subcellularLocation>
</comment>
<feature type="transmembrane region" description="Helical" evidence="9">
    <location>
        <begin position="60"/>
        <end position="78"/>
    </location>
</feature>